<keyword evidence="3" id="KW-1185">Reference proteome</keyword>
<proteinExistence type="predicted"/>
<reference evidence="2" key="1">
    <citation type="submission" date="2023-03" db="EMBL/GenBank/DDBJ databases">
        <title>Actinoallomurus iriomotensis NBRC 103684.</title>
        <authorList>
            <person name="Ichikawa N."/>
            <person name="Sato H."/>
            <person name="Tonouchi N."/>
        </authorList>
    </citation>
    <scope>NUCLEOTIDE SEQUENCE</scope>
    <source>
        <strain evidence="2">NBRC 103684</strain>
    </source>
</reference>
<evidence type="ECO:0000313" key="2">
    <source>
        <dbReference type="EMBL" id="GLY87765.1"/>
    </source>
</evidence>
<protein>
    <submittedName>
        <fullName evidence="2">Uncharacterized protein</fullName>
    </submittedName>
</protein>
<feature type="region of interest" description="Disordered" evidence="1">
    <location>
        <begin position="1"/>
        <end position="20"/>
    </location>
</feature>
<gene>
    <name evidence="2" type="ORF">Airi02_056940</name>
</gene>
<name>A0A9W6S400_9ACTN</name>
<dbReference type="Proteomes" id="UP001165074">
    <property type="component" value="Unassembled WGS sequence"/>
</dbReference>
<comment type="caution">
    <text evidence="2">The sequence shown here is derived from an EMBL/GenBank/DDBJ whole genome shotgun (WGS) entry which is preliminary data.</text>
</comment>
<feature type="compositionally biased region" description="Basic residues" evidence="1">
    <location>
        <begin position="1"/>
        <end position="11"/>
    </location>
</feature>
<dbReference type="AlphaFoldDB" id="A0A9W6S400"/>
<evidence type="ECO:0000313" key="3">
    <source>
        <dbReference type="Proteomes" id="UP001165074"/>
    </source>
</evidence>
<dbReference type="EMBL" id="BSTK01000009">
    <property type="protein sequence ID" value="GLY87765.1"/>
    <property type="molecule type" value="Genomic_DNA"/>
</dbReference>
<evidence type="ECO:0000256" key="1">
    <source>
        <dbReference type="SAM" id="MobiDB-lite"/>
    </source>
</evidence>
<sequence>MARAPKRKTTRTRTPFPEHLNGPALLALANTGDVYAWYERVDEQHAWIAANWPDVEPNDDPWFDYTNL</sequence>
<organism evidence="2 3">
    <name type="scientific">Actinoallomurus iriomotensis</name>
    <dbReference type="NCBI Taxonomy" id="478107"/>
    <lineage>
        <taxon>Bacteria</taxon>
        <taxon>Bacillati</taxon>
        <taxon>Actinomycetota</taxon>
        <taxon>Actinomycetes</taxon>
        <taxon>Streptosporangiales</taxon>
        <taxon>Thermomonosporaceae</taxon>
        <taxon>Actinoallomurus</taxon>
    </lineage>
</organism>
<accession>A0A9W6S400</accession>